<name>A0A365XUJ1_9BACT</name>
<evidence type="ECO:0000313" key="5">
    <source>
        <dbReference type="EMBL" id="RBL90003.1"/>
    </source>
</evidence>
<dbReference type="Pfam" id="PF00004">
    <property type="entry name" value="AAA"/>
    <property type="match status" value="1"/>
</dbReference>
<reference evidence="5 6" key="1">
    <citation type="submission" date="2018-05" db="EMBL/GenBank/DDBJ databases">
        <title>Chitinophaga sp. K3CV102501T nov., isolated from isolated from a monsoon evergreen broad-leaved forest soil.</title>
        <authorList>
            <person name="Lv Y."/>
        </authorList>
    </citation>
    <scope>NUCLEOTIDE SEQUENCE [LARGE SCALE GENOMIC DNA]</scope>
    <source>
        <strain evidence="5 6">GDMCC 1.1325</strain>
    </source>
</reference>
<evidence type="ECO:0000256" key="2">
    <source>
        <dbReference type="ARBA" id="ARBA00022741"/>
    </source>
</evidence>
<keyword evidence="6" id="KW-1185">Reference proteome</keyword>
<dbReference type="SUPFAM" id="SSF52540">
    <property type="entry name" value="P-loop containing nucleoside triphosphate hydrolases"/>
    <property type="match status" value="1"/>
</dbReference>
<comment type="similarity">
    <text evidence="1">Belongs to the AAA ATPase family.</text>
</comment>
<accession>A0A365XUJ1</accession>
<dbReference type="Proteomes" id="UP000253410">
    <property type="component" value="Unassembled WGS sequence"/>
</dbReference>
<protein>
    <submittedName>
        <fullName evidence="5">AAA family ATPase</fullName>
    </submittedName>
</protein>
<dbReference type="SMART" id="SM00382">
    <property type="entry name" value="AAA"/>
    <property type="match status" value="1"/>
</dbReference>
<dbReference type="CDD" id="cd19481">
    <property type="entry name" value="RecA-like_protease"/>
    <property type="match status" value="1"/>
</dbReference>
<dbReference type="InterPro" id="IPR003593">
    <property type="entry name" value="AAA+_ATPase"/>
</dbReference>
<keyword evidence="3" id="KW-0067">ATP-binding</keyword>
<dbReference type="OrthoDB" id="7438987at2"/>
<keyword evidence="2" id="KW-0547">Nucleotide-binding</keyword>
<organism evidence="5 6">
    <name type="scientific">Chitinophaga flava</name>
    <dbReference type="NCBI Taxonomy" id="2259036"/>
    <lineage>
        <taxon>Bacteria</taxon>
        <taxon>Pseudomonadati</taxon>
        <taxon>Bacteroidota</taxon>
        <taxon>Chitinophagia</taxon>
        <taxon>Chitinophagales</taxon>
        <taxon>Chitinophagaceae</taxon>
        <taxon>Chitinophaga</taxon>
    </lineage>
</organism>
<evidence type="ECO:0000256" key="1">
    <source>
        <dbReference type="ARBA" id="ARBA00006914"/>
    </source>
</evidence>
<dbReference type="EMBL" id="QFFJ01000002">
    <property type="protein sequence ID" value="RBL90003.1"/>
    <property type="molecule type" value="Genomic_DNA"/>
</dbReference>
<dbReference type="InterPro" id="IPR050221">
    <property type="entry name" value="26S_Proteasome_ATPase"/>
</dbReference>
<gene>
    <name evidence="5" type="ORF">DF182_26380</name>
</gene>
<dbReference type="RefSeq" id="WP_113618753.1">
    <property type="nucleotide sequence ID" value="NZ_QFFJ01000002.1"/>
</dbReference>
<dbReference type="PANTHER" id="PTHR23073">
    <property type="entry name" value="26S PROTEASOME REGULATORY SUBUNIT"/>
    <property type="match status" value="1"/>
</dbReference>
<feature type="domain" description="AAA+ ATPase" evidence="4">
    <location>
        <begin position="227"/>
        <end position="359"/>
    </location>
</feature>
<evidence type="ECO:0000313" key="6">
    <source>
        <dbReference type="Proteomes" id="UP000253410"/>
    </source>
</evidence>
<dbReference type="GO" id="GO:0005524">
    <property type="term" value="F:ATP binding"/>
    <property type="evidence" value="ECO:0007669"/>
    <property type="project" value="UniProtKB-KW"/>
</dbReference>
<evidence type="ECO:0000256" key="3">
    <source>
        <dbReference type="ARBA" id="ARBA00022840"/>
    </source>
</evidence>
<dbReference type="GO" id="GO:0016887">
    <property type="term" value="F:ATP hydrolysis activity"/>
    <property type="evidence" value="ECO:0007669"/>
    <property type="project" value="InterPro"/>
</dbReference>
<evidence type="ECO:0000259" key="4">
    <source>
        <dbReference type="SMART" id="SM00382"/>
    </source>
</evidence>
<dbReference type="InterPro" id="IPR027417">
    <property type="entry name" value="P-loop_NTPase"/>
</dbReference>
<sequence>MMTSFHIPLHYLRAFINARLSVHFGHASNLITGDAPVLQDGSPFATWIDEVQPGKEEQIGLLLALVPHLQPGFLEDILGEYIPEGSDFIPIGGVKNLYHRGLVPTGETLLFILAGNDTDARIAIQNKLLQGSIFRQGILRIEAVPPGAPAMSGRLLLSEETIIHWLTGNKQRSGLPTGMAERISTGQEWNDLVLNNNTMQQVREITQWLKYASTMQSEWQLKSGNRAGYRALFHGPAGTGKTMAAALLGRNTEREVFRIDLSRVVSRYIDETEKNLNYLFDKAEQKDWVLFFDEADTLLGKKTAIKDAHDRYATVETSYLLQRMEAYKGLIILSSRYKENIDETLLHRLQNILHFPVPAPSERYLLWSRAFPDKIKLAESISLEHISRHHELTGANINSIAFRCCLKLFGDQRLELSEDDLQEAIHLELVKAGKV</sequence>
<dbReference type="AlphaFoldDB" id="A0A365XUJ1"/>
<dbReference type="InterPro" id="IPR003959">
    <property type="entry name" value="ATPase_AAA_core"/>
</dbReference>
<proteinExistence type="inferred from homology"/>
<comment type="caution">
    <text evidence="5">The sequence shown here is derived from an EMBL/GenBank/DDBJ whole genome shotgun (WGS) entry which is preliminary data.</text>
</comment>
<dbReference type="Gene3D" id="3.40.50.300">
    <property type="entry name" value="P-loop containing nucleotide triphosphate hydrolases"/>
    <property type="match status" value="1"/>
</dbReference>